<proteinExistence type="predicted"/>
<dbReference type="Proteomes" id="UP000247409">
    <property type="component" value="Unassembled WGS sequence"/>
</dbReference>
<dbReference type="SUPFAM" id="SSF50729">
    <property type="entry name" value="PH domain-like"/>
    <property type="match status" value="1"/>
</dbReference>
<dbReference type="OrthoDB" id="4134at2759"/>
<feature type="compositionally biased region" description="Basic and acidic residues" evidence="2">
    <location>
        <begin position="654"/>
        <end position="665"/>
    </location>
</feature>
<dbReference type="PROSITE" id="PS50294">
    <property type="entry name" value="WD_REPEATS_REGION"/>
    <property type="match status" value="1"/>
</dbReference>
<dbReference type="Pfam" id="PF02138">
    <property type="entry name" value="Beach"/>
    <property type="match status" value="1"/>
</dbReference>
<reference evidence="5 6" key="1">
    <citation type="journal article" date="2018" name="Mol. Biol. Evol.">
        <title>Analysis of the draft genome of the red seaweed Gracilariopsis chorda provides insights into genome size evolution in Rhodophyta.</title>
        <authorList>
            <person name="Lee J."/>
            <person name="Yang E.C."/>
            <person name="Graf L."/>
            <person name="Yang J.H."/>
            <person name="Qiu H."/>
            <person name="Zel Zion U."/>
            <person name="Chan C.X."/>
            <person name="Stephens T.G."/>
            <person name="Weber A.P.M."/>
            <person name="Boo G.H."/>
            <person name="Boo S.M."/>
            <person name="Kim K.M."/>
            <person name="Shin Y."/>
            <person name="Jung M."/>
            <person name="Lee S.J."/>
            <person name="Yim H.S."/>
            <person name="Lee J.H."/>
            <person name="Bhattacharya D."/>
            <person name="Yoon H.S."/>
        </authorList>
    </citation>
    <scope>NUCLEOTIDE SEQUENCE [LARGE SCALE GENOMIC DNA]</scope>
    <source>
        <strain evidence="5 6">SKKU-2015</strain>
        <tissue evidence="5">Whole body</tissue>
    </source>
</reference>
<feature type="region of interest" description="Disordered" evidence="2">
    <location>
        <begin position="100"/>
        <end position="119"/>
    </location>
</feature>
<evidence type="ECO:0000259" key="3">
    <source>
        <dbReference type="PROSITE" id="PS50197"/>
    </source>
</evidence>
<dbReference type="SMART" id="SM00320">
    <property type="entry name" value="WD40"/>
    <property type="match status" value="3"/>
</dbReference>
<keyword evidence="1" id="KW-0853">WD repeat</keyword>
<dbReference type="PROSITE" id="PS50197">
    <property type="entry name" value="BEACH"/>
    <property type="match status" value="1"/>
</dbReference>
<dbReference type="SMART" id="SM01026">
    <property type="entry name" value="Beach"/>
    <property type="match status" value="1"/>
</dbReference>
<name>A0A2V3IPS9_9FLOR</name>
<feature type="region of interest" description="Disordered" evidence="2">
    <location>
        <begin position="615"/>
        <end position="678"/>
    </location>
</feature>
<protein>
    <submittedName>
        <fullName evidence="5">Protein FAN</fullName>
    </submittedName>
</protein>
<dbReference type="CDD" id="cd06071">
    <property type="entry name" value="Beach"/>
    <property type="match status" value="1"/>
</dbReference>
<dbReference type="AlphaFoldDB" id="A0A2V3IPS9"/>
<feature type="domain" description="BEACH-type PH" evidence="4">
    <location>
        <begin position="212"/>
        <end position="316"/>
    </location>
</feature>
<dbReference type="InterPro" id="IPR000409">
    <property type="entry name" value="BEACH_dom"/>
</dbReference>
<keyword evidence="6" id="KW-1185">Reference proteome</keyword>
<dbReference type="STRING" id="448386.A0A2V3IPS9"/>
<gene>
    <name evidence="5" type="ORF">BWQ96_06172</name>
</gene>
<feature type="domain" description="BEACH" evidence="3">
    <location>
        <begin position="323"/>
        <end position="623"/>
    </location>
</feature>
<dbReference type="PANTHER" id="PTHR13743:SF123">
    <property type="entry name" value="PROTEIN FAN"/>
    <property type="match status" value="1"/>
</dbReference>
<evidence type="ECO:0000313" key="6">
    <source>
        <dbReference type="Proteomes" id="UP000247409"/>
    </source>
</evidence>
<feature type="repeat" description="WD" evidence="1">
    <location>
        <begin position="828"/>
        <end position="869"/>
    </location>
</feature>
<dbReference type="InterPro" id="IPR001680">
    <property type="entry name" value="WD40_rpt"/>
</dbReference>
<dbReference type="Gene3D" id="1.10.1540.10">
    <property type="entry name" value="BEACH domain"/>
    <property type="match status" value="1"/>
</dbReference>
<dbReference type="PANTHER" id="PTHR13743">
    <property type="entry name" value="BEIGE/BEACH-RELATED"/>
    <property type="match status" value="1"/>
</dbReference>
<evidence type="ECO:0000259" key="4">
    <source>
        <dbReference type="PROSITE" id="PS51783"/>
    </source>
</evidence>
<evidence type="ECO:0000313" key="5">
    <source>
        <dbReference type="EMBL" id="PXF44091.1"/>
    </source>
</evidence>
<dbReference type="InterPro" id="IPR057496">
    <property type="entry name" value="FAN-like_PH"/>
</dbReference>
<evidence type="ECO:0000256" key="2">
    <source>
        <dbReference type="SAM" id="MobiDB-lite"/>
    </source>
</evidence>
<dbReference type="InterPro" id="IPR036322">
    <property type="entry name" value="WD40_repeat_dom_sf"/>
</dbReference>
<dbReference type="InterPro" id="IPR036372">
    <property type="entry name" value="BEACH_dom_sf"/>
</dbReference>
<dbReference type="Pfam" id="PF25400">
    <property type="entry name" value="PH_FAN"/>
    <property type="match status" value="1"/>
</dbReference>
<organism evidence="5 6">
    <name type="scientific">Gracilariopsis chorda</name>
    <dbReference type="NCBI Taxonomy" id="448386"/>
    <lineage>
        <taxon>Eukaryota</taxon>
        <taxon>Rhodophyta</taxon>
        <taxon>Florideophyceae</taxon>
        <taxon>Rhodymeniophycidae</taxon>
        <taxon>Gracilariales</taxon>
        <taxon>Gracilariaceae</taxon>
        <taxon>Gracilariopsis</taxon>
    </lineage>
</organism>
<dbReference type="SUPFAM" id="SSF81837">
    <property type="entry name" value="BEACH domain"/>
    <property type="match status" value="1"/>
</dbReference>
<sequence length="1007" mass="114625">MAANSSRARKKSRFSLLLLEEGEVLLSDLAVQYHFIPDRAAGSENHPLSSFPKRFVLRSANTAIPGRVKVGTHNLFFDSDDWRDPVIRIPLVSISEARPTRDNSRSRWSEESELSAEQPHEIDENNSVLVKGTNAVFQREDGTDHPYIEVQMSGKHIFTPLYTSAMELLDEINTLLHIRSTLSRRHGEQRLRELVQNRESRVPFDITLLQYGAREKAVMDAAASAIYTLSRAPGRFRITEYNLYFMPIHGEFSQAAERIPVASITAIRRLRHGCRDAALEVTFNSTEEATGRSMLSNLMISFEAKQFRERAYQTLVKIVKQDIQLFDRSELEMTLSQWRKGLLSNYDYLMYLNLASGRSFNDLSQYPVFPWVLQDYQSNELDLNDPDRFRNLSKPIGMLNSKRFVSFLNRYEEMPPPRFFYGTHYSTPAYTINYLIRAAPAAMLKLQNGRFDTPDRLFHSIRSTWEGVLTSQGDVKELIPEFYALDFSRRDSSGILSSASSPGQFLENVFGLDLGIRQDGKRVDDVELPPWAKSSAELFVRRNREALESDHVSNRLHEWIDLIFGVKSKNSDAFNVFYTDVALPCSLDDMSSMRPEEILQIETVYLEFGRTPERLFKHPHPPRFGDEQKRGSVTSEQQETKESKSLDSIFGKVSSDESSKREHVTQDQTKPATRDFKTQSLSSVKKLWGSNSRRQDSVLHGASDHVLASYIPQDPEAISDTDATVPQSSLSMMTTGGDRESVLDVTPIHNNSSKSELGVIEATEPILCTLWNDGYIKVYSEDKMLRSKHVEDVCSIASFPTRGVACGTLNGSIGLYSIDTGRFHEVQSAAHDAEIYALEYVRRFDVLISGSKDASLKIWRIERHSNRSASLRLIHELDAESCVVDVCGCHETSENTSHDGPEVLLIAALTADESILIWEVDLSRTDDGFLEPIWRNNGNQIVSSSADENLQCRRRMEWLYQGSKRRHALATVHPEEKCLRIWKLDHKDMAYAEVLISKRWCTVCYLL</sequence>
<dbReference type="Gene3D" id="2.130.10.10">
    <property type="entry name" value="YVTN repeat-like/Quinoprotein amine dehydrogenase"/>
    <property type="match status" value="1"/>
</dbReference>
<evidence type="ECO:0000256" key="1">
    <source>
        <dbReference type="PROSITE-ProRule" id="PRU00221"/>
    </source>
</evidence>
<dbReference type="PROSITE" id="PS51783">
    <property type="entry name" value="PH_BEACH"/>
    <property type="match status" value="1"/>
</dbReference>
<feature type="compositionally biased region" description="Basic and acidic residues" evidence="2">
    <location>
        <begin position="100"/>
        <end position="110"/>
    </location>
</feature>
<dbReference type="InterPro" id="IPR015943">
    <property type="entry name" value="WD40/YVTN_repeat-like_dom_sf"/>
</dbReference>
<accession>A0A2V3IPS9</accession>
<dbReference type="EMBL" id="NBIV01000102">
    <property type="protein sequence ID" value="PXF44091.1"/>
    <property type="molecule type" value="Genomic_DNA"/>
</dbReference>
<dbReference type="SUPFAM" id="SSF50978">
    <property type="entry name" value="WD40 repeat-like"/>
    <property type="match status" value="1"/>
</dbReference>
<dbReference type="InterPro" id="IPR050865">
    <property type="entry name" value="BEACH_Domain"/>
</dbReference>
<comment type="caution">
    <text evidence="5">The sequence shown here is derived from an EMBL/GenBank/DDBJ whole genome shotgun (WGS) entry which is preliminary data.</text>
</comment>
<dbReference type="PROSITE" id="PS50082">
    <property type="entry name" value="WD_REPEATS_2"/>
    <property type="match status" value="1"/>
</dbReference>
<dbReference type="InterPro" id="IPR023362">
    <property type="entry name" value="PH-BEACH_dom"/>
</dbReference>